<dbReference type="RefSeq" id="XP_040767115.1">
    <property type="nucleotide sequence ID" value="XM_040902900.1"/>
</dbReference>
<dbReference type="EMBL" id="KV427612">
    <property type="protein sequence ID" value="KZT09375.1"/>
    <property type="molecule type" value="Genomic_DNA"/>
</dbReference>
<evidence type="ECO:0000313" key="1">
    <source>
        <dbReference type="EMBL" id="KZT09375.1"/>
    </source>
</evidence>
<proteinExistence type="predicted"/>
<accession>A0A165FT27</accession>
<gene>
    <name evidence="1" type="ORF">LAESUDRAFT_551215</name>
</gene>
<evidence type="ECO:0000313" key="2">
    <source>
        <dbReference type="Proteomes" id="UP000076871"/>
    </source>
</evidence>
<reference evidence="1 2" key="1">
    <citation type="journal article" date="2016" name="Mol. Biol. Evol.">
        <title>Comparative Genomics of Early-Diverging Mushroom-Forming Fungi Provides Insights into the Origins of Lignocellulose Decay Capabilities.</title>
        <authorList>
            <person name="Nagy L.G."/>
            <person name="Riley R."/>
            <person name="Tritt A."/>
            <person name="Adam C."/>
            <person name="Daum C."/>
            <person name="Floudas D."/>
            <person name="Sun H."/>
            <person name="Yadav J.S."/>
            <person name="Pangilinan J."/>
            <person name="Larsson K.H."/>
            <person name="Matsuura K."/>
            <person name="Barry K."/>
            <person name="Labutti K."/>
            <person name="Kuo R."/>
            <person name="Ohm R.A."/>
            <person name="Bhattacharya S.S."/>
            <person name="Shirouzu T."/>
            <person name="Yoshinaga Y."/>
            <person name="Martin F.M."/>
            <person name="Grigoriev I.V."/>
            <person name="Hibbett D.S."/>
        </authorList>
    </citation>
    <scope>NUCLEOTIDE SEQUENCE [LARGE SCALE GENOMIC DNA]</scope>
    <source>
        <strain evidence="1 2">93-53</strain>
    </source>
</reference>
<organism evidence="1 2">
    <name type="scientific">Laetiporus sulphureus 93-53</name>
    <dbReference type="NCBI Taxonomy" id="1314785"/>
    <lineage>
        <taxon>Eukaryota</taxon>
        <taxon>Fungi</taxon>
        <taxon>Dikarya</taxon>
        <taxon>Basidiomycota</taxon>
        <taxon>Agaricomycotina</taxon>
        <taxon>Agaricomycetes</taxon>
        <taxon>Polyporales</taxon>
        <taxon>Laetiporus</taxon>
    </lineage>
</organism>
<dbReference type="InParanoid" id="A0A165FT27"/>
<name>A0A165FT27_9APHY</name>
<protein>
    <submittedName>
        <fullName evidence="1">Uncharacterized protein</fullName>
    </submittedName>
</protein>
<dbReference type="GeneID" id="63819931"/>
<dbReference type="AlphaFoldDB" id="A0A165FT27"/>
<dbReference type="Proteomes" id="UP000076871">
    <property type="component" value="Unassembled WGS sequence"/>
</dbReference>
<keyword evidence="2" id="KW-1185">Reference proteome</keyword>
<sequence>MQMRMLRSEAMRSHGGGFDNIKRYTYFTSYAISGILSGRSRRSADFQETFDGRIGRHTLISGCQLNGDVFACDVPLHAHRTKHLCLNKQNSTFALQKEPFSFVMVHERCLHLTEYRIGQVHGNCLEPYSAHLWLGGDVKHSAQPPGKASDWLLQSAFDVSHRFTFAGCECWNARSIG</sequence>